<evidence type="ECO:0000259" key="2">
    <source>
        <dbReference type="Pfam" id="PF20209"/>
    </source>
</evidence>
<dbReference type="Pfam" id="PF20209">
    <property type="entry name" value="DUF6570"/>
    <property type="match status" value="1"/>
</dbReference>
<feature type="compositionally biased region" description="Basic and acidic residues" evidence="1">
    <location>
        <begin position="52"/>
        <end position="66"/>
    </location>
</feature>
<evidence type="ECO:0000313" key="5">
    <source>
        <dbReference type="Proteomes" id="UP000663828"/>
    </source>
</evidence>
<reference evidence="4" key="1">
    <citation type="submission" date="2021-02" db="EMBL/GenBank/DDBJ databases">
        <authorList>
            <person name="Nowell W R."/>
        </authorList>
    </citation>
    <scope>NUCLEOTIDE SEQUENCE</scope>
</reference>
<feature type="compositionally biased region" description="Basic and acidic residues" evidence="1">
    <location>
        <begin position="75"/>
        <end position="90"/>
    </location>
</feature>
<feature type="domain" description="DUF6570" evidence="2">
    <location>
        <begin position="273"/>
        <end position="409"/>
    </location>
</feature>
<organism evidence="4 5">
    <name type="scientific">Adineta ricciae</name>
    <name type="common">Rotifer</name>
    <dbReference type="NCBI Taxonomy" id="249248"/>
    <lineage>
        <taxon>Eukaryota</taxon>
        <taxon>Metazoa</taxon>
        <taxon>Spiralia</taxon>
        <taxon>Gnathifera</taxon>
        <taxon>Rotifera</taxon>
        <taxon>Eurotatoria</taxon>
        <taxon>Bdelloidea</taxon>
        <taxon>Adinetida</taxon>
        <taxon>Adinetidae</taxon>
        <taxon>Adineta</taxon>
    </lineage>
</organism>
<sequence>MRLNTRRKRSLESSNASLERLNKQQIIDKTRRSNETPEEHRARLDQQQAIDTTRRNTETAEEHQARLDQQQAIDTTRRSNETAEEHRARLDQQQAIDTTRRRYETAEERAGRIRSISRRRTKRVMEARNNPPVKIWPAAISQKVKENCLREFNKRMSMDSLREQVCVVCNSRHNEKKMHNLLLSDINAALLKPNRNLHEIIPEIRSVYSQHTEFDEEETFVENPDFHEKSNLSNSSYLISDGRLLYRDGLLQQGGHSDADCRMCHECWLAISKGKISKFSPANGMWIGDVPNQLKGLTIPEQKLISLYRHNSCIIKLHSPWHSANTAQPALKGNCITFPQNLSNIATSLPLSPNELSASIKIIFIGSSKPARHHLRKILSVRRKRVLDALIWLKENNILYSHISLDKHIIASLPDDDVPESIWETLDYILDDKNALAEREGYTEDPLTSEQAVSEQTTTDFIPINPSGVLDVNGASVSVEDINEQMLRKLQIDANKQPVNSSHNNTNDELVHMIPRGKAPTNEYNNPTLLLGLYPTLFPYGTGAFEDASRLVKISFKKQIQYLLSYNDRRFEEHHSFIFIVFNMLQRREACLHARLMTSKPYFSKTAEQIVSLNVDDIKQVLNGFEKNEIN</sequence>
<accession>A0A816F1H5</accession>
<name>A0A816F1H5_ADIRI</name>
<dbReference type="InterPro" id="IPR046700">
    <property type="entry name" value="DUF6570"/>
</dbReference>
<proteinExistence type="predicted"/>
<feature type="non-terminal residue" evidence="4">
    <location>
        <position position="631"/>
    </location>
</feature>
<gene>
    <name evidence="4" type="ORF">XAT740_LOCUS55690</name>
</gene>
<evidence type="ECO:0000259" key="3">
    <source>
        <dbReference type="Pfam" id="PF21107"/>
    </source>
</evidence>
<dbReference type="AlphaFoldDB" id="A0A816F1H5"/>
<feature type="domain" description="STPR" evidence="3">
    <location>
        <begin position="19"/>
        <end position="89"/>
    </location>
</feature>
<protein>
    <submittedName>
        <fullName evidence="4">Uncharacterized protein</fullName>
    </submittedName>
</protein>
<dbReference type="Proteomes" id="UP000663828">
    <property type="component" value="Unassembled WGS sequence"/>
</dbReference>
<comment type="caution">
    <text evidence="4">The sequence shown here is derived from an EMBL/GenBank/DDBJ whole genome shotgun (WGS) entry which is preliminary data.</text>
</comment>
<dbReference type="InterPro" id="IPR048998">
    <property type="entry name" value="STPR"/>
</dbReference>
<dbReference type="EMBL" id="CAJNOR010010548">
    <property type="protein sequence ID" value="CAF1654746.1"/>
    <property type="molecule type" value="Genomic_DNA"/>
</dbReference>
<feature type="compositionally biased region" description="Basic and acidic residues" evidence="1">
    <location>
        <begin position="20"/>
        <end position="44"/>
    </location>
</feature>
<evidence type="ECO:0000313" key="4">
    <source>
        <dbReference type="EMBL" id="CAF1654746.1"/>
    </source>
</evidence>
<dbReference type="Pfam" id="PF21107">
    <property type="entry name" value="STPRs"/>
    <property type="match status" value="1"/>
</dbReference>
<evidence type="ECO:0000256" key="1">
    <source>
        <dbReference type="SAM" id="MobiDB-lite"/>
    </source>
</evidence>
<keyword evidence="5" id="KW-1185">Reference proteome</keyword>
<feature type="region of interest" description="Disordered" evidence="1">
    <location>
        <begin position="1"/>
        <end position="92"/>
    </location>
</feature>